<keyword evidence="2" id="KW-1185">Reference proteome</keyword>
<organism evidence="1 2">
    <name type="scientific">Streptomyces tremellae</name>
    <dbReference type="NCBI Taxonomy" id="1124239"/>
    <lineage>
        <taxon>Bacteria</taxon>
        <taxon>Bacillati</taxon>
        <taxon>Actinomycetota</taxon>
        <taxon>Actinomycetes</taxon>
        <taxon>Kitasatosporales</taxon>
        <taxon>Streptomycetaceae</taxon>
        <taxon>Streptomyces</taxon>
    </lineage>
</organism>
<dbReference type="EMBL" id="BAABEP010000036">
    <property type="protein sequence ID" value="GAA3743749.1"/>
    <property type="molecule type" value="Genomic_DNA"/>
</dbReference>
<comment type="caution">
    <text evidence="1">The sequence shown here is derived from an EMBL/GenBank/DDBJ whole genome shotgun (WGS) entry which is preliminary data.</text>
</comment>
<proteinExistence type="predicted"/>
<evidence type="ECO:0000313" key="1">
    <source>
        <dbReference type="EMBL" id="GAA3743749.1"/>
    </source>
</evidence>
<dbReference type="Proteomes" id="UP001499884">
    <property type="component" value="Unassembled WGS sequence"/>
</dbReference>
<sequence>MDEAASVMAAAATAVLQQMALDGWAAARSRFTAFLARRRGTTESQEGAELDRMRADLAQARAAGDDEALREFRSDLAGRFRRAVRGDGEALRELGELAAEFTVEQHQTQIRDVHNSVTGGTHYAPVIQTGSVGRIDFGGRS</sequence>
<dbReference type="RefSeq" id="WP_345650586.1">
    <property type="nucleotide sequence ID" value="NZ_BAABEP010000036.1"/>
</dbReference>
<name>A0ABP7FNE7_9ACTN</name>
<evidence type="ECO:0000313" key="2">
    <source>
        <dbReference type="Proteomes" id="UP001499884"/>
    </source>
</evidence>
<reference evidence="2" key="1">
    <citation type="journal article" date="2019" name="Int. J. Syst. Evol. Microbiol.">
        <title>The Global Catalogue of Microorganisms (GCM) 10K type strain sequencing project: providing services to taxonomists for standard genome sequencing and annotation.</title>
        <authorList>
            <consortium name="The Broad Institute Genomics Platform"/>
            <consortium name="The Broad Institute Genome Sequencing Center for Infectious Disease"/>
            <person name="Wu L."/>
            <person name="Ma J."/>
        </authorList>
    </citation>
    <scope>NUCLEOTIDE SEQUENCE [LARGE SCALE GENOMIC DNA]</scope>
    <source>
        <strain evidence="2">JCM 30846</strain>
    </source>
</reference>
<gene>
    <name evidence="1" type="ORF">GCM10023082_45620</name>
</gene>
<protein>
    <recommendedName>
        <fullName evidence="3">Regulatory protein</fullName>
    </recommendedName>
</protein>
<accession>A0ABP7FNE7</accession>
<evidence type="ECO:0008006" key="3">
    <source>
        <dbReference type="Google" id="ProtNLM"/>
    </source>
</evidence>